<keyword evidence="3" id="KW-1133">Transmembrane helix</keyword>
<protein>
    <recommendedName>
        <fullName evidence="5 6">Peroxin/Ferlin domain-containing protein</fullName>
    </recommendedName>
</protein>
<feature type="domain" description="Peroxin/Ferlin" evidence="5">
    <location>
        <begin position="22"/>
        <end position="96"/>
    </location>
</feature>
<dbReference type="GO" id="GO:0012505">
    <property type="term" value="C:endomembrane system"/>
    <property type="evidence" value="ECO:0007669"/>
    <property type="project" value="UniProtKB-SubCell"/>
</dbReference>
<comment type="subcellular location">
    <subcellularLocation>
        <location evidence="1">Endomembrane system</location>
        <topology evidence="1">Multi-pass membrane protein</topology>
    </subcellularLocation>
</comment>
<accession>A0A9P7BXP2</accession>
<dbReference type="EMBL" id="JAANQT010000071">
    <property type="protein sequence ID" value="KAG1315017.1"/>
    <property type="molecule type" value="Genomic_DNA"/>
</dbReference>
<dbReference type="Pfam" id="PF06398">
    <property type="entry name" value="Pex24p"/>
    <property type="match status" value="1"/>
</dbReference>
<name>A0A9P7BXP2_RHIOR</name>
<reference evidence="7" key="1">
    <citation type="journal article" date="2020" name="Microb. Genom.">
        <title>Genetic diversity of clinical and environmental Mucorales isolates obtained from an investigation of mucormycosis cases among solid organ transplant recipients.</title>
        <authorList>
            <person name="Nguyen M.H."/>
            <person name="Kaul D."/>
            <person name="Muto C."/>
            <person name="Cheng S.J."/>
            <person name="Richter R.A."/>
            <person name="Bruno V.M."/>
            <person name="Liu G."/>
            <person name="Beyhan S."/>
            <person name="Sundermann A.J."/>
            <person name="Mounaud S."/>
            <person name="Pasculle A.W."/>
            <person name="Nierman W.C."/>
            <person name="Driscoll E."/>
            <person name="Cumbie R."/>
            <person name="Clancy C.J."/>
            <person name="Dupont C.L."/>
        </authorList>
    </citation>
    <scope>NUCLEOTIDE SEQUENCE</scope>
    <source>
        <strain evidence="7">GL11</strain>
    </source>
</reference>
<gene>
    <name evidence="7" type="ORF">G6F64_001006</name>
</gene>
<dbReference type="PANTHER" id="PTHR31679:SF2">
    <property type="entry name" value="PEROXISOMAL MEMBRANE PROTEIN PEX30-RELATED"/>
    <property type="match status" value="1"/>
</dbReference>
<dbReference type="SMART" id="SM00693">
    <property type="entry name" value="DysFN"/>
    <property type="match status" value="1"/>
</dbReference>
<dbReference type="InterPro" id="IPR006614">
    <property type="entry name" value="Peroxin/Ferlin"/>
</dbReference>
<dbReference type="AlphaFoldDB" id="A0A9P7BXP2"/>
<evidence type="ECO:0000259" key="5">
    <source>
        <dbReference type="SMART" id="SM00693"/>
    </source>
</evidence>
<feature type="domain" description="Peroxin/Ferlin" evidence="6">
    <location>
        <begin position="105"/>
        <end position="138"/>
    </location>
</feature>
<dbReference type="InterPro" id="IPR052646">
    <property type="entry name" value="Peroxisomal_PEX28-32"/>
</dbReference>
<keyword evidence="8" id="KW-1185">Reference proteome</keyword>
<dbReference type="GO" id="GO:0007031">
    <property type="term" value="P:peroxisome organization"/>
    <property type="evidence" value="ECO:0007669"/>
    <property type="project" value="TreeGrafter"/>
</dbReference>
<keyword evidence="4" id="KW-0472">Membrane</keyword>
<dbReference type="PANTHER" id="PTHR31679">
    <property type="entry name" value="PEROXISOMAL MEMBRANE PROTEIN PEX30-RELATED"/>
    <property type="match status" value="1"/>
</dbReference>
<organism evidence="7 8">
    <name type="scientific">Rhizopus oryzae</name>
    <name type="common">Mucormycosis agent</name>
    <name type="synonym">Rhizopus arrhizus var. delemar</name>
    <dbReference type="NCBI Taxonomy" id="64495"/>
    <lineage>
        <taxon>Eukaryota</taxon>
        <taxon>Fungi</taxon>
        <taxon>Fungi incertae sedis</taxon>
        <taxon>Mucoromycota</taxon>
        <taxon>Mucoromycotina</taxon>
        <taxon>Mucoromycetes</taxon>
        <taxon>Mucorales</taxon>
        <taxon>Mucorineae</taxon>
        <taxon>Rhizopodaceae</taxon>
        <taxon>Rhizopus</taxon>
    </lineage>
</organism>
<dbReference type="InterPro" id="IPR010482">
    <property type="entry name" value="TECPR1-like_DysF"/>
</dbReference>
<evidence type="ECO:0000256" key="2">
    <source>
        <dbReference type="ARBA" id="ARBA00022692"/>
    </source>
</evidence>
<evidence type="ECO:0000256" key="1">
    <source>
        <dbReference type="ARBA" id="ARBA00004127"/>
    </source>
</evidence>
<dbReference type="GO" id="GO:0005778">
    <property type="term" value="C:peroxisomal membrane"/>
    <property type="evidence" value="ECO:0007669"/>
    <property type="project" value="UniProtKB-ARBA"/>
</dbReference>
<evidence type="ECO:0000256" key="4">
    <source>
        <dbReference type="ARBA" id="ARBA00023136"/>
    </source>
</evidence>
<evidence type="ECO:0000256" key="3">
    <source>
        <dbReference type="ARBA" id="ARBA00022989"/>
    </source>
</evidence>
<dbReference type="Proteomes" id="UP000716291">
    <property type="component" value="Unassembled WGS sequence"/>
</dbReference>
<sequence>MKLQPLLPSPPPADKKRADQLDRYYRFVIIEHQRSWLGKWTTLLLPTERPEWSDEYLQKVPSIHSFILPPSTIRTRENNESIKTSWQWATQDWQIDYNRNVDKDGWEYGTWDWKSWASKSGLDIFTRRRYWIRNARLEQQSICSSQPVSIRSNTSFVEDNYSFSSSVTSLDSSLSTPPSLITSLQKKSSLKSTKSLNSYSVEQHCTGDHIWLNR</sequence>
<dbReference type="OrthoDB" id="5586090at2759"/>
<proteinExistence type="predicted"/>
<comment type="caution">
    <text evidence="7">The sequence shown here is derived from an EMBL/GenBank/DDBJ whole genome shotgun (WGS) entry which is preliminary data.</text>
</comment>
<evidence type="ECO:0000313" key="7">
    <source>
        <dbReference type="EMBL" id="KAG1315017.1"/>
    </source>
</evidence>
<keyword evidence="2" id="KW-0812">Transmembrane</keyword>
<dbReference type="SMART" id="SM00694">
    <property type="entry name" value="DysFC"/>
    <property type="match status" value="1"/>
</dbReference>
<evidence type="ECO:0000313" key="8">
    <source>
        <dbReference type="Proteomes" id="UP000716291"/>
    </source>
</evidence>
<evidence type="ECO:0000259" key="6">
    <source>
        <dbReference type="SMART" id="SM00694"/>
    </source>
</evidence>